<comment type="caution">
    <text evidence="1">The sequence shown here is derived from an EMBL/GenBank/DDBJ whole genome shotgun (WGS) entry which is preliminary data.</text>
</comment>
<dbReference type="RefSeq" id="WP_379738488.1">
    <property type="nucleotide sequence ID" value="NZ_JBHSGW010000002.1"/>
</dbReference>
<reference evidence="2" key="1">
    <citation type="journal article" date="2019" name="Int. J. Syst. Evol. Microbiol.">
        <title>The Global Catalogue of Microorganisms (GCM) 10K type strain sequencing project: providing services to taxonomists for standard genome sequencing and annotation.</title>
        <authorList>
            <consortium name="The Broad Institute Genomics Platform"/>
            <consortium name="The Broad Institute Genome Sequencing Center for Infectious Disease"/>
            <person name="Wu L."/>
            <person name="Ma J."/>
        </authorList>
    </citation>
    <scope>NUCLEOTIDE SEQUENCE [LARGE SCALE GENOMIC DNA]</scope>
    <source>
        <strain evidence="2">CCUG 50349</strain>
    </source>
</reference>
<proteinExistence type="predicted"/>
<sequence>MTIFSTLKFNKSPNYAYFIGIYPIPTRNIDQSMRYSYKSFEINLLNENHTYKKKIIVLQSEEFNELAINFIKENLKFKYEKYSPNFN</sequence>
<organism evidence="1 2">
    <name type="scientific">Flavobacterium ponti</name>
    <dbReference type="NCBI Taxonomy" id="665133"/>
    <lineage>
        <taxon>Bacteria</taxon>
        <taxon>Pseudomonadati</taxon>
        <taxon>Bacteroidota</taxon>
        <taxon>Flavobacteriia</taxon>
        <taxon>Flavobacteriales</taxon>
        <taxon>Flavobacteriaceae</taxon>
        <taxon>Flavobacterium</taxon>
    </lineage>
</organism>
<protein>
    <submittedName>
        <fullName evidence="1">Uncharacterized protein</fullName>
    </submittedName>
</protein>
<accession>A0ABV9P3G3</accession>
<evidence type="ECO:0000313" key="1">
    <source>
        <dbReference type="EMBL" id="MFC4739196.1"/>
    </source>
</evidence>
<name>A0ABV9P3G3_9FLAO</name>
<dbReference type="Proteomes" id="UP001595885">
    <property type="component" value="Unassembled WGS sequence"/>
</dbReference>
<dbReference type="EMBL" id="JBHSGW010000002">
    <property type="protein sequence ID" value="MFC4739196.1"/>
    <property type="molecule type" value="Genomic_DNA"/>
</dbReference>
<gene>
    <name evidence="1" type="ORF">ACFO3U_04250</name>
</gene>
<keyword evidence="2" id="KW-1185">Reference proteome</keyword>
<evidence type="ECO:0000313" key="2">
    <source>
        <dbReference type="Proteomes" id="UP001595885"/>
    </source>
</evidence>